<keyword evidence="6 7" id="KW-0472">Membrane</keyword>
<dbReference type="PANTHER" id="PTHR34582:SF6">
    <property type="entry name" value="UPF0702 TRANSMEMBRANE PROTEIN YCAP"/>
    <property type="match status" value="1"/>
</dbReference>
<keyword evidence="10" id="KW-1185">Reference proteome</keyword>
<comment type="subcellular location">
    <subcellularLocation>
        <location evidence="1">Cell membrane</location>
        <topology evidence="1">Multi-pass membrane protein</topology>
    </subcellularLocation>
</comment>
<protein>
    <submittedName>
        <fullName evidence="9">Uncharacterized membrane protein YcaP, DUF421 family</fullName>
    </submittedName>
</protein>
<dbReference type="AlphaFoldDB" id="A0A1M7KA90"/>
<evidence type="ECO:0000256" key="2">
    <source>
        <dbReference type="ARBA" id="ARBA00006448"/>
    </source>
</evidence>
<organism evidence="9 10">
    <name type="scientific">Anaerosporobacter mobilis DSM 15930</name>
    <dbReference type="NCBI Taxonomy" id="1120996"/>
    <lineage>
        <taxon>Bacteria</taxon>
        <taxon>Bacillati</taxon>
        <taxon>Bacillota</taxon>
        <taxon>Clostridia</taxon>
        <taxon>Lachnospirales</taxon>
        <taxon>Lachnospiraceae</taxon>
        <taxon>Anaerosporobacter</taxon>
    </lineage>
</organism>
<dbReference type="OrthoDB" id="9778331at2"/>
<dbReference type="RefSeq" id="WP_073288400.1">
    <property type="nucleotide sequence ID" value="NZ_FRCP01000013.1"/>
</dbReference>
<dbReference type="Pfam" id="PF04239">
    <property type="entry name" value="DUF421"/>
    <property type="match status" value="1"/>
</dbReference>
<feature type="transmembrane region" description="Helical" evidence="7">
    <location>
        <begin position="37"/>
        <end position="56"/>
    </location>
</feature>
<dbReference type="STRING" id="1120996.SAMN02746066_02626"/>
<evidence type="ECO:0000256" key="7">
    <source>
        <dbReference type="SAM" id="Phobius"/>
    </source>
</evidence>
<evidence type="ECO:0000256" key="1">
    <source>
        <dbReference type="ARBA" id="ARBA00004651"/>
    </source>
</evidence>
<feature type="domain" description="YetF C-terminal" evidence="8">
    <location>
        <begin position="81"/>
        <end position="213"/>
    </location>
</feature>
<dbReference type="InterPro" id="IPR023090">
    <property type="entry name" value="UPF0702_alpha/beta_dom_sf"/>
</dbReference>
<dbReference type="PANTHER" id="PTHR34582">
    <property type="entry name" value="UPF0702 TRANSMEMBRANE PROTEIN YCAP"/>
    <property type="match status" value="1"/>
</dbReference>
<dbReference type="GO" id="GO:0005886">
    <property type="term" value="C:plasma membrane"/>
    <property type="evidence" value="ECO:0007669"/>
    <property type="project" value="UniProtKB-SubCell"/>
</dbReference>
<dbReference type="Proteomes" id="UP000184038">
    <property type="component" value="Unassembled WGS sequence"/>
</dbReference>
<name>A0A1M7KA90_9FIRM</name>
<proteinExistence type="inferred from homology"/>
<evidence type="ECO:0000256" key="5">
    <source>
        <dbReference type="ARBA" id="ARBA00022989"/>
    </source>
</evidence>
<accession>A0A1M7KA90</accession>
<keyword evidence="5 7" id="KW-1133">Transmembrane helix</keyword>
<evidence type="ECO:0000256" key="3">
    <source>
        <dbReference type="ARBA" id="ARBA00022475"/>
    </source>
</evidence>
<gene>
    <name evidence="9" type="ORF">SAMN02746066_02626</name>
</gene>
<evidence type="ECO:0000256" key="4">
    <source>
        <dbReference type="ARBA" id="ARBA00022692"/>
    </source>
</evidence>
<dbReference type="Gene3D" id="3.30.240.20">
    <property type="entry name" value="bsu07140 like domains"/>
    <property type="match status" value="2"/>
</dbReference>
<reference evidence="9 10" key="1">
    <citation type="submission" date="2016-11" db="EMBL/GenBank/DDBJ databases">
        <authorList>
            <person name="Jaros S."/>
            <person name="Januszkiewicz K."/>
            <person name="Wedrychowicz H."/>
        </authorList>
    </citation>
    <scope>NUCLEOTIDE SEQUENCE [LARGE SCALE GENOMIC DNA]</scope>
    <source>
        <strain evidence="9 10">DSM 15930</strain>
    </source>
</reference>
<dbReference type="InterPro" id="IPR007353">
    <property type="entry name" value="DUF421"/>
</dbReference>
<keyword evidence="4 7" id="KW-0812">Transmembrane</keyword>
<evidence type="ECO:0000256" key="6">
    <source>
        <dbReference type="ARBA" id="ARBA00023136"/>
    </source>
</evidence>
<feature type="transmembrane region" description="Helical" evidence="7">
    <location>
        <begin position="62"/>
        <end position="79"/>
    </location>
</feature>
<feature type="transmembrane region" description="Helical" evidence="7">
    <location>
        <begin position="6"/>
        <end position="25"/>
    </location>
</feature>
<evidence type="ECO:0000313" key="9">
    <source>
        <dbReference type="EMBL" id="SHM62144.1"/>
    </source>
</evidence>
<evidence type="ECO:0000313" key="10">
    <source>
        <dbReference type="Proteomes" id="UP000184038"/>
    </source>
</evidence>
<evidence type="ECO:0000259" key="8">
    <source>
        <dbReference type="Pfam" id="PF04239"/>
    </source>
</evidence>
<comment type="similarity">
    <text evidence="2">Belongs to the UPF0702 family.</text>
</comment>
<sequence>MEIIHVILTALGSIITLFILSKLMGNREMSQLTMFDYINGITIGSIAAEMATTEFTDVTKPFVAMIIYALVVISISELTNKSIKFRRIVTGKPVILYDNGTIYEKSLRKAKLDSSELLCLCRTAGYFDLSTIQTIILEPNGKLSFLPLSDTRPLTGKDMKLSITQDYLVANVIIDGHIMTDNLKHTGNNETWLHSQLKAHQIDDISEVFLATCDRQNTLHVYKKCNELQAYDILE</sequence>
<keyword evidence="3" id="KW-1003">Cell membrane</keyword>
<dbReference type="EMBL" id="FRCP01000013">
    <property type="protein sequence ID" value="SHM62144.1"/>
    <property type="molecule type" value="Genomic_DNA"/>
</dbReference>